<sequence>MQTFLKFQELIAFLPQDEPFRRDLVGHFYEQKGEVLTEENLKVRVNRLKAKGVIVNIGRGWYRLNNKRIFKPEITATVKKVNSKIRKNFPYLNYQLWSTQWLNQLLTLQLLKSITIVEVESGSEEAVFRNLKESFPYQTFLSPSDEEWANYIADKEETILVRSMISESPKELHQGIRTPKLEKLLVDLYCDRLWQLLFSAEMENIFRESCEKFAINFSTLLSYSARRGKRTEIWQYIKELHVLDSATIDLIER</sequence>
<reference evidence="1" key="2">
    <citation type="submission" date="2023-04" db="EMBL/GenBank/DDBJ databases">
        <title>Paracnuella aquatica gen. nov., sp. nov., a member of the family Chitinophagaceae isolated from a hot spring.</title>
        <authorList>
            <person name="Wang C."/>
        </authorList>
    </citation>
    <scope>NUCLEOTIDE SEQUENCE</scope>
    <source>
        <strain evidence="1">LB-8</strain>
    </source>
</reference>
<dbReference type="Proteomes" id="UP001155483">
    <property type="component" value="Unassembled WGS sequence"/>
</dbReference>
<accession>A0A9X2XXJ9</accession>
<keyword evidence="2" id="KW-1185">Reference proteome</keyword>
<evidence type="ECO:0000313" key="1">
    <source>
        <dbReference type="EMBL" id="MCU7550397.1"/>
    </source>
</evidence>
<evidence type="ECO:0000313" key="2">
    <source>
        <dbReference type="Proteomes" id="UP001155483"/>
    </source>
</evidence>
<comment type="caution">
    <text evidence="1">The sequence shown here is derived from an EMBL/GenBank/DDBJ whole genome shotgun (WGS) entry which is preliminary data.</text>
</comment>
<proteinExistence type="predicted"/>
<dbReference type="AlphaFoldDB" id="A0A9X2XXJ9"/>
<organism evidence="1 2">
    <name type="scientific">Paraflavisolibacter caeni</name>
    <dbReference type="NCBI Taxonomy" id="2982496"/>
    <lineage>
        <taxon>Bacteria</taxon>
        <taxon>Pseudomonadati</taxon>
        <taxon>Bacteroidota</taxon>
        <taxon>Chitinophagia</taxon>
        <taxon>Chitinophagales</taxon>
        <taxon>Chitinophagaceae</taxon>
        <taxon>Paraflavisolibacter</taxon>
    </lineage>
</organism>
<gene>
    <name evidence="1" type="ORF">OCK74_14850</name>
</gene>
<dbReference type="EMBL" id="JAOTIF010000012">
    <property type="protein sequence ID" value="MCU7550397.1"/>
    <property type="molecule type" value="Genomic_DNA"/>
</dbReference>
<protein>
    <submittedName>
        <fullName evidence="1">Uncharacterized protein</fullName>
    </submittedName>
</protein>
<name>A0A9X2XXJ9_9BACT</name>
<dbReference type="InterPro" id="IPR046484">
    <property type="entry name" value="DUF6577"/>
</dbReference>
<reference evidence="1" key="1">
    <citation type="submission" date="2022-09" db="EMBL/GenBank/DDBJ databases">
        <authorList>
            <person name="Yuan C."/>
            <person name="Ke Z."/>
        </authorList>
    </citation>
    <scope>NUCLEOTIDE SEQUENCE</scope>
    <source>
        <strain evidence="1">LB-8</strain>
    </source>
</reference>
<dbReference type="RefSeq" id="WP_279297837.1">
    <property type="nucleotide sequence ID" value="NZ_JAOTIF010000012.1"/>
</dbReference>
<dbReference type="Pfam" id="PF20217">
    <property type="entry name" value="DUF6577"/>
    <property type="match status" value="1"/>
</dbReference>